<comment type="caution">
    <text evidence="2">The sequence shown here is derived from an EMBL/GenBank/DDBJ whole genome shotgun (WGS) entry which is preliminary data.</text>
</comment>
<keyword evidence="2" id="KW-0548">Nucleotidyltransferase</keyword>
<dbReference type="GO" id="GO:0003964">
    <property type="term" value="F:RNA-directed DNA polymerase activity"/>
    <property type="evidence" value="ECO:0007669"/>
    <property type="project" value="UniProtKB-KW"/>
</dbReference>
<name>A0AAV8FIY1_9POAL</name>
<dbReference type="Proteomes" id="UP001140206">
    <property type="component" value="Chromosome 2"/>
</dbReference>
<accession>A0AAV8FIY1</accession>
<evidence type="ECO:0000259" key="1">
    <source>
        <dbReference type="Pfam" id="PF13966"/>
    </source>
</evidence>
<keyword evidence="2" id="KW-0808">Transferase</keyword>
<keyword evidence="2" id="KW-0695">RNA-directed DNA polymerase</keyword>
<gene>
    <name evidence="2" type="ORF">LUZ62_041949</name>
</gene>
<evidence type="ECO:0000313" key="2">
    <source>
        <dbReference type="EMBL" id="KAJ4790703.1"/>
    </source>
</evidence>
<dbReference type="InterPro" id="IPR026960">
    <property type="entry name" value="RVT-Znf"/>
</dbReference>
<dbReference type="Pfam" id="PF13966">
    <property type="entry name" value="zf-RVT"/>
    <property type="match status" value="1"/>
</dbReference>
<sequence length="281" mass="33094">MHVRVYIDETGHGSEDVYVLHLAIRWLHETNFDSLYNFIYFFSLFMELSSVFFSNDIESIFKIKDLTITTENAELLCRVIKQWDIIYYNTQNCRNMHFMLVDIDINSGAWKWTSNGIYSTNSAYHILSNTGVTSSFHPTLWKIKAPPRVKIFLWLLILDRLLTQKNLLVRGWPTGSTCPSCNSGLLESSEHLFLQCHYATNVWSLLQIHLRLPFLHFAQDNLTFCLTHRNLRIKNWDIIWAATTWKLWKARNKRIFQDLETPPHLILKEITACIGNWTRHA</sequence>
<keyword evidence="3" id="KW-1185">Reference proteome</keyword>
<organism evidence="2 3">
    <name type="scientific">Rhynchospora pubera</name>
    <dbReference type="NCBI Taxonomy" id="906938"/>
    <lineage>
        <taxon>Eukaryota</taxon>
        <taxon>Viridiplantae</taxon>
        <taxon>Streptophyta</taxon>
        <taxon>Embryophyta</taxon>
        <taxon>Tracheophyta</taxon>
        <taxon>Spermatophyta</taxon>
        <taxon>Magnoliopsida</taxon>
        <taxon>Liliopsida</taxon>
        <taxon>Poales</taxon>
        <taxon>Cyperaceae</taxon>
        <taxon>Cyperoideae</taxon>
        <taxon>Rhynchosporeae</taxon>
        <taxon>Rhynchospora</taxon>
    </lineage>
</organism>
<reference evidence="2" key="1">
    <citation type="submission" date="2022-08" db="EMBL/GenBank/DDBJ databases">
        <authorList>
            <person name="Marques A."/>
        </authorList>
    </citation>
    <scope>NUCLEOTIDE SEQUENCE</scope>
    <source>
        <strain evidence="2">RhyPub2mFocal</strain>
        <tissue evidence="2">Leaves</tissue>
    </source>
</reference>
<dbReference type="EMBL" id="JAMFTS010000002">
    <property type="protein sequence ID" value="KAJ4790703.1"/>
    <property type="molecule type" value="Genomic_DNA"/>
</dbReference>
<dbReference type="AlphaFoldDB" id="A0AAV8FIY1"/>
<feature type="domain" description="Reverse transcriptase zinc-binding" evidence="1">
    <location>
        <begin position="118"/>
        <end position="203"/>
    </location>
</feature>
<protein>
    <submittedName>
        <fullName evidence="2">RNA-directed DNA polymerase (Reverse transcriptase)-related family protein</fullName>
    </submittedName>
</protein>
<evidence type="ECO:0000313" key="3">
    <source>
        <dbReference type="Proteomes" id="UP001140206"/>
    </source>
</evidence>
<proteinExistence type="predicted"/>